<dbReference type="SUPFAM" id="SSF160369">
    <property type="entry name" value="Ribosomal protein L10-like"/>
    <property type="match status" value="1"/>
</dbReference>
<dbReference type="InterPro" id="IPR050323">
    <property type="entry name" value="Ribosomal_protein_uL10"/>
</dbReference>
<dbReference type="GO" id="GO:0022625">
    <property type="term" value="C:cytosolic large ribosomal subunit"/>
    <property type="evidence" value="ECO:0007669"/>
    <property type="project" value="TreeGrafter"/>
</dbReference>
<reference evidence="5 6" key="1">
    <citation type="submission" date="2019-08" db="EMBL/GenBank/DDBJ databases">
        <authorList>
            <person name="Vazquez-Campos X."/>
        </authorList>
    </citation>
    <scope>NUCLEOTIDE SEQUENCE [LARGE SCALE GENOMIC DNA]</scope>
    <source>
        <strain evidence="5">LFW-283_2</strain>
    </source>
</reference>
<accession>A0A5E4LSD2</accession>
<dbReference type="GO" id="GO:0000027">
    <property type="term" value="P:ribosomal large subunit assembly"/>
    <property type="evidence" value="ECO:0007669"/>
    <property type="project" value="TreeGrafter"/>
</dbReference>
<dbReference type="InterPro" id="IPR043141">
    <property type="entry name" value="Ribosomal_uL10-like_sf"/>
</dbReference>
<dbReference type="GO" id="GO:0003735">
    <property type="term" value="F:structural constituent of ribosome"/>
    <property type="evidence" value="ECO:0007669"/>
    <property type="project" value="TreeGrafter"/>
</dbReference>
<dbReference type="GO" id="GO:0002181">
    <property type="term" value="P:cytoplasmic translation"/>
    <property type="evidence" value="ECO:0007669"/>
    <property type="project" value="TreeGrafter"/>
</dbReference>
<dbReference type="InterPro" id="IPR040637">
    <property type="entry name" value="Ribosomal_uL10-like_insert"/>
</dbReference>
<dbReference type="InterPro" id="IPR043164">
    <property type="entry name" value="Ribosomal_uL10-like_insert_sf"/>
</dbReference>
<evidence type="ECO:0000256" key="1">
    <source>
        <dbReference type="ARBA" id="ARBA00008889"/>
    </source>
</evidence>
<dbReference type="Proteomes" id="UP000789941">
    <property type="component" value="Unassembled WGS sequence"/>
</dbReference>
<keyword evidence="2 5" id="KW-0689">Ribosomal protein</keyword>
<comment type="similarity">
    <text evidence="1">Belongs to the universal ribosomal protein uL10 family.</text>
</comment>
<dbReference type="EMBL" id="CABMJJ010000009">
    <property type="protein sequence ID" value="VVC03787.1"/>
    <property type="molecule type" value="Genomic_DNA"/>
</dbReference>
<dbReference type="Pfam" id="PF00466">
    <property type="entry name" value="Ribosomal_L10"/>
    <property type="match status" value="1"/>
</dbReference>
<dbReference type="GO" id="GO:0070180">
    <property type="term" value="F:large ribosomal subunit rRNA binding"/>
    <property type="evidence" value="ECO:0007669"/>
    <property type="project" value="TreeGrafter"/>
</dbReference>
<dbReference type="InterPro" id="IPR001790">
    <property type="entry name" value="Ribosomal_uL10"/>
</dbReference>
<evidence type="ECO:0000313" key="5">
    <source>
        <dbReference type="EMBL" id="VVC03787.1"/>
    </source>
</evidence>
<dbReference type="PANTHER" id="PTHR45699:SF3">
    <property type="entry name" value="LARGE RIBOSOMAL SUBUNIT PROTEIN UL10"/>
    <property type="match status" value="1"/>
</dbReference>
<protein>
    <submittedName>
        <fullName evidence="5">50S ribosomal protein L10</fullName>
    </submittedName>
</protein>
<evidence type="ECO:0000313" key="6">
    <source>
        <dbReference type="Proteomes" id="UP000789941"/>
    </source>
</evidence>
<dbReference type="Gene3D" id="3.30.70.1730">
    <property type="match status" value="1"/>
</dbReference>
<keyword evidence="3" id="KW-0687">Ribonucleoprotein</keyword>
<dbReference type="PANTHER" id="PTHR45699">
    <property type="entry name" value="60S ACIDIC RIBOSOMAL PROTEIN P0"/>
    <property type="match status" value="1"/>
</dbReference>
<dbReference type="Gene3D" id="3.90.105.20">
    <property type="match status" value="1"/>
</dbReference>
<feature type="domain" description="Large ribosomal subunit protein uL10-like insertion" evidence="4">
    <location>
        <begin position="113"/>
        <end position="183"/>
    </location>
</feature>
<dbReference type="Gene3D" id="6.10.140.760">
    <property type="match status" value="1"/>
</dbReference>
<evidence type="ECO:0000256" key="3">
    <source>
        <dbReference type="ARBA" id="ARBA00023274"/>
    </source>
</evidence>
<organism evidence="5 6">
    <name type="scientific">Candidatus Bilamarchaeum dharawalense</name>
    <dbReference type="NCBI Taxonomy" id="2885759"/>
    <lineage>
        <taxon>Archaea</taxon>
        <taxon>Candidatus Micrarchaeota</taxon>
        <taxon>Candidatus Micrarchaeia</taxon>
        <taxon>Candidatus Anstonellales</taxon>
        <taxon>Candidatus Bilamarchaeaceae</taxon>
        <taxon>Candidatus Bilamarchaeum</taxon>
    </lineage>
</organism>
<dbReference type="Pfam" id="PF17777">
    <property type="entry name" value="RL10P_insert"/>
    <property type="match status" value="1"/>
</dbReference>
<name>A0A5E4LSD2_9ARCH</name>
<dbReference type="AlphaFoldDB" id="A0A5E4LSD2"/>
<proteinExistence type="inferred from homology"/>
<gene>
    <name evidence="5" type="ORF">LFW2832_00529</name>
</gene>
<comment type="caution">
    <text evidence="5">The sequence shown here is derived from an EMBL/GenBank/DDBJ whole genome shotgun (WGS) entry which is preliminary data.</text>
</comment>
<evidence type="ECO:0000256" key="2">
    <source>
        <dbReference type="ARBA" id="ARBA00022980"/>
    </source>
</evidence>
<sequence length="284" mass="30858">MTYKIDVNRKEVKKKVEQVQKAITDMKKYKTVAMLDLRKLPDALFQSIRKRIREGGGQVLVLKKPVVSRVLAANKKLAAKAGECNKPVALIYTNQSAYELNTFFKQNKKKRAAKSGDVAVTDIIVSEGETDLPAGPALSELKAAGLNAQIKAGKIAIVKESVVAKAGEKITDAKIKALQTLNVMPFEIMANLIFGFDGEYIYTRDLLDMGDTINADIAVGLSQALNVSLNVKYPTEQNINLLLGEALRQSRDVSLNAGVYSSSSIEQLLSSAVRQGKACEGLGK</sequence>
<evidence type="ECO:0000259" key="4">
    <source>
        <dbReference type="Pfam" id="PF17777"/>
    </source>
</evidence>